<sequence length="129" mass="14919">MSTNYVHKLCPQTMSTKYVHKICPQTMSTKYVHKLCPQTMSTNNVHKLCPQTMSTYIDRVEIVKVKRTEAKVTRFRLLFIRSKTGSKKTHTRLLKQSGGNRHLWQMTMTTLSNSSGNCSNIEWEIPLIT</sequence>
<dbReference type="EMBL" id="CVRI01000063">
    <property type="protein sequence ID" value="CRL04600.1"/>
    <property type="molecule type" value="Genomic_DNA"/>
</dbReference>
<organism evidence="1 2">
    <name type="scientific">Clunio marinus</name>
    <dbReference type="NCBI Taxonomy" id="568069"/>
    <lineage>
        <taxon>Eukaryota</taxon>
        <taxon>Metazoa</taxon>
        <taxon>Ecdysozoa</taxon>
        <taxon>Arthropoda</taxon>
        <taxon>Hexapoda</taxon>
        <taxon>Insecta</taxon>
        <taxon>Pterygota</taxon>
        <taxon>Neoptera</taxon>
        <taxon>Endopterygota</taxon>
        <taxon>Diptera</taxon>
        <taxon>Nematocera</taxon>
        <taxon>Chironomoidea</taxon>
        <taxon>Chironomidae</taxon>
        <taxon>Clunio</taxon>
    </lineage>
</organism>
<dbReference type="STRING" id="568069.A0A1J1IWX1"/>
<evidence type="ECO:0000313" key="1">
    <source>
        <dbReference type="EMBL" id="CRL04600.1"/>
    </source>
</evidence>
<accession>A0A1J1IWX1</accession>
<reference evidence="1 2" key="1">
    <citation type="submission" date="2015-04" db="EMBL/GenBank/DDBJ databases">
        <authorList>
            <person name="Syromyatnikov M.Y."/>
            <person name="Popov V.N."/>
        </authorList>
    </citation>
    <scope>NUCLEOTIDE SEQUENCE [LARGE SCALE GENOMIC DNA]</scope>
</reference>
<keyword evidence="2" id="KW-1185">Reference proteome</keyword>
<dbReference type="AlphaFoldDB" id="A0A1J1IWX1"/>
<dbReference type="Proteomes" id="UP000183832">
    <property type="component" value="Unassembled WGS sequence"/>
</dbReference>
<name>A0A1J1IWX1_9DIPT</name>
<evidence type="ECO:0000313" key="2">
    <source>
        <dbReference type="Proteomes" id="UP000183832"/>
    </source>
</evidence>
<gene>
    <name evidence="1" type="ORF">CLUMA_CG017668</name>
</gene>
<proteinExistence type="predicted"/>
<protein>
    <submittedName>
        <fullName evidence="1">CLUMA_CG017668, isoform A</fullName>
    </submittedName>
</protein>